<dbReference type="AlphaFoldDB" id="A0A9K3GEK1"/>
<sequence>MNAKKSFTIKFDEYVDTQQPYGLKKIVCQAQSDDPSLVRDRMSYDLAESLSIPSLRVSYAGLWINEVYYGLVQIQEPVDKNFYKSRYGNHKGNAYKTHAPASMEYIDDDTDTYRNMENYYMRQYWHVYELMSKDDPTLDPQPYEDLVTVFRLCNETYTDSDSIDALTDAFNLDGFIRAMVLEVVTSQVDGYGFNGNNWRMYNDHDRDLDQYLPFDFSISFGNAINFPYDTTWFVDWSEMDVHEWGTPDFAAGSVLGGTRPMANMMWQHPELKATFDSYLTAVLDNGMSVFGPFLNRADTIHEFVRPYIAKDLWWPLVYGFSMDEFDTSMTDPLVRTVTDPVTGETSDLTLIRWGVEEFVHRRWLSAMEQLGQY</sequence>
<dbReference type="EMBL" id="BDIP01000298">
    <property type="protein sequence ID" value="GIQ81059.1"/>
    <property type="molecule type" value="Genomic_DNA"/>
</dbReference>
<proteinExistence type="predicted"/>
<comment type="caution">
    <text evidence="1">The sequence shown here is derived from an EMBL/GenBank/DDBJ whole genome shotgun (WGS) entry which is preliminary data.</text>
</comment>
<reference evidence="1 2" key="1">
    <citation type="journal article" date="2018" name="PLoS ONE">
        <title>The draft genome of Kipferlia bialata reveals reductive genome evolution in fornicate parasites.</title>
        <authorList>
            <person name="Tanifuji G."/>
            <person name="Takabayashi S."/>
            <person name="Kume K."/>
            <person name="Takagi M."/>
            <person name="Nakayama T."/>
            <person name="Kamikawa R."/>
            <person name="Inagaki Y."/>
            <person name="Hashimoto T."/>
        </authorList>
    </citation>
    <scope>NUCLEOTIDE SEQUENCE [LARGE SCALE GENOMIC DNA]</scope>
    <source>
        <strain evidence="1">NY0173</strain>
    </source>
</reference>
<dbReference type="PANTHER" id="PTHR40050:SF1">
    <property type="entry name" value="INNER SPORE COAT PROTEIN H"/>
    <property type="match status" value="1"/>
</dbReference>
<dbReference type="Pfam" id="PF08757">
    <property type="entry name" value="CotH"/>
    <property type="match status" value="1"/>
</dbReference>
<organism evidence="1 2">
    <name type="scientific">Kipferlia bialata</name>
    <dbReference type="NCBI Taxonomy" id="797122"/>
    <lineage>
        <taxon>Eukaryota</taxon>
        <taxon>Metamonada</taxon>
        <taxon>Carpediemonas-like organisms</taxon>
        <taxon>Kipferlia</taxon>
    </lineage>
</organism>
<dbReference type="OrthoDB" id="10267127at2759"/>
<accession>A0A9K3GEK1</accession>
<evidence type="ECO:0000313" key="1">
    <source>
        <dbReference type="EMBL" id="GIQ81059.1"/>
    </source>
</evidence>
<dbReference type="PANTHER" id="PTHR40050">
    <property type="entry name" value="INNER SPORE COAT PROTEIN H"/>
    <property type="match status" value="1"/>
</dbReference>
<protein>
    <submittedName>
        <fullName evidence="1">Uncharacterized protein</fullName>
    </submittedName>
</protein>
<gene>
    <name evidence="1" type="ORF">KIPB_001956</name>
</gene>
<name>A0A9K3GEK1_9EUKA</name>
<dbReference type="InterPro" id="IPR014867">
    <property type="entry name" value="Spore_coat_CotH_CotH2/3/7"/>
</dbReference>
<keyword evidence="2" id="KW-1185">Reference proteome</keyword>
<evidence type="ECO:0000313" key="2">
    <source>
        <dbReference type="Proteomes" id="UP000265618"/>
    </source>
</evidence>
<dbReference type="Proteomes" id="UP000265618">
    <property type="component" value="Unassembled WGS sequence"/>
</dbReference>